<gene>
    <name evidence="2" type="ORF">GCM10011611_03240</name>
</gene>
<protein>
    <submittedName>
        <fullName evidence="2">Uncharacterized protein</fullName>
    </submittedName>
</protein>
<keyword evidence="1" id="KW-0175">Coiled coil</keyword>
<keyword evidence="3" id="KW-1185">Reference proteome</keyword>
<dbReference type="Proteomes" id="UP000646365">
    <property type="component" value="Unassembled WGS sequence"/>
</dbReference>
<accession>A0A8J2YPM2</accession>
<comment type="caution">
    <text evidence="2">The sequence shown here is derived from an EMBL/GenBank/DDBJ whole genome shotgun (WGS) entry which is preliminary data.</text>
</comment>
<organism evidence="2 3">
    <name type="scientific">Aliidongia dinghuensis</name>
    <dbReference type="NCBI Taxonomy" id="1867774"/>
    <lineage>
        <taxon>Bacteria</taxon>
        <taxon>Pseudomonadati</taxon>
        <taxon>Pseudomonadota</taxon>
        <taxon>Alphaproteobacteria</taxon>
        <taxon>Rhodospirillales</taxon>
        <taxon>Dongiaceae</taxon>
        <taxon>Aliidongia</taxon>
    </lineage>
</organism>
<evidence type="ECO:0000313" key="3">
    <source>
        <dbReference type="Proteomes" id="UP000646365"/>
    </source>
</evidence>
<feature type="coiled-coil region" evidence="1">
    <location>
        <begin position="118"/>
        <end position="145"/>
    </location>
</feature>
<evidence type="ECO:0000313" key="2">
    <source>
        <dbReference type="EMBL" id="GGF01013.1"/>
    </source>
</evidence>
<evidence type="ECO:0000256" key="1">
    <source>
        <dbReference type="SAM" id="Coils"/>
    </source>
</evidence>
<name>A0A8J2YPM2_9PROT</name>
<reference evidence="2" key="2">
    <citation type="submission" date="2020-09" db="EMBL/GenBank/DDBJ databases">
        <authorList>
            <person name="Sun Q."/>
            <person name="Zhou Y."/>
        </authorList>
    </citation>
    <scope>NUCLEOTIDE SEQUENCE</scope>
    <source>
        <strain evidence="2">CGMCC 1.15725</strain>
    </source>
</reference>
<dbReference type="RefSeq" id="WP_189041743.1">
    <property type="nucleotide sequence ID" value="NZ_BMJQ01000001.1"/>
</dbReference>
<proteinExistence type="predicted"/>
<dbReference type="EMBL" id="BMJQ01000001">
    <property type="protein sequence ID" value="GGF01013.1"/>
    <property type="molecule type" value="Genomic_DNA"/>
</dbReference>
<sequence>MNSASPAPWDCDLTSEQVKRLNPSQKAARTRTSLARKVELLELYGRVGVAREHADAIPTDRAKLRRWHDPSSKLWSWSDPQVDAPGGRNAALLARFHDALEVIRVRRGERRIRMKVELDAKDLVIANLERQNAELLDQIAQLQQRVGAVPITRR</sequence>
<dbReference type="AlphaFoldDB" id="A0A8J2YPM2"/>
<reference evidence="2" key="1">
    <citation type="journal article" date="2014" name="Int. J. Syst. Evol. Microbiol.">
        <title>Complete genome sequence of Corynebacterium casei LMG S-19264T (=DSM 44701T), isolated from a smear-ripened cheese.</title>
        <authorList>
            <consortium name="US DOE Joint Genome Institute (JGI-PGF)"/>
            <person name="Walter F."/>
            <person name="Albersmeier A."/>
            <person name="Kalinowski J."/>
            <person name="Ruckert C."/>
        </authorList>
    </citation>
    <scope>NUCLEOTIDE SEQUENCE</scope>
    <source>
        <strain evidence="2">CGMCC 1.15725</strain>
    </source>
</reference>